<comment type="caution">
    <text evidence="1">The sequence shown here is derived from an EMBL/GenBank/DDBJ whole genome shotgun (WGS) entry which is preliminary data.</text>
</comment>
<reference evidence="1" key="1">
    <citation type="submission" date="2019-09" db="EMBL/GenBank/DDBJ databases">
        <authorList>
            <person name="Rodrigo-Torres L."/>
            <person name="Arahal R. D."/>
            <person name="Lucena T."/>
        </authorList>
    </citation>
    <scope>NUCLEOTIDE SEQUENCE</scope>
    <source>
        <strain evidence="1">ISS653</strain>
    </source>
</reference>
<evidence type="ECO:0000313" key="1">
    <source>
        <dbReference type="EMBL" id="VVV00896.1"/>
    </source>
</evidence>
<protein>
    <submittedName>
        <fullName evidence="1">Uncharacterized protein</fullName>
    </submittedName>
</protein>
<gene>
    <name evidence="1" type="ORF">FVB9532_02172</name>
</gene>
<organism evidence="1 2">
    <name type="scientific">Mesonia oceanica</name>
    <dbReference type="NCBI Taxonomy" id="2687242"/>
    <lineage>
        <taxon>Bacteria</taxon>
        <taxon>Pseudomonadati</taxon>
        <taxon>Bacteroidota</taxon>
        <taxon>Flavobacteriia</taxon>
        <taxon>Flavobacteriales</taxon>
        <taxon>Flavobacteriaceae</taxon>
        <taxon>Mesonia</taxon>
    </lineage>
</organism>
<dbReference type="EMBL" id="CABVMM010000008">
    <property type="protein sequence ID" value="VVV00896.1"/>
    <property type="molecule type" value="Genomic_DNA"/>
</dbReference>
<keyword evidence="2" id="KW-1185">Reference proteome</keyword>
<proteinExistence type="predicted"/>
<evidence type="ECO:0000313" key="2">
    <source>
        <dbReference type="Proteomes" id="UP000356253"/>
    </source>
</evidence>
<sequence>MRTFTIILLLAVISPVNAQKALDTLYANDKKNVALFFPSAIRQGITGASHFVFTYNREKRQYFGLLQAQPGEESNLLVVTDDGKVFSYMLKYTKELSKLNYFISTDESIGTEIPTKVIPKPSKEKKDSLEKRQEYFQRFSEYLMKSEKKHSKTKRKRGIKLQLQRIAYNASETYLVMELTNTSGITFEIDFLKVYRFSGNKKRKSSFQKLEMKPIYTYKMPSKIYNSQSVRLIYVLPKFVLGSKEKLQLELRELNGSRKVLLKK</sequence>
<name>A0AC61Y8Q5_9FLAO</name>
<dbReference type="Proteomes" id="UP000356253">
    <property type="component" value="Unassembled WGS sequence"/>
</dbReference>
<accession>A0AC61Y8Q5</accession>